<name>A0AAN6IW48_EXODE</name>
<sequence>MANPEYRWTQQTVLAWAAANVTGVGFPGERNHYSDTGNTYLGLVIENVTELNLAEAGRTLLRLDTLDMPSTYWEILEPTPTQKQNEKVLERAGQYLQGRMPPTPTRASTCTVQAAL</sequence>
<accession>A0AAN6IW48</accession>
<dbReference type="AlphaFoldDB" id="A0AAN6IW48"/>
<protein>
    <submittedName>
        <fullName evidence="1">Uncharacterized protein</fullName>
    </submittedName>
</protein>
<dbReference type="SUPFAM" id="SSF56601">
    <property type="entry name" value="beta-lactamase/transpeptidase-like"/>
    <property type="match status" value="1"/>
</dbReference>
<dbReference type="EMBL" id="JAJGCB010000014">
    <property type="protein sequence ID" value="KAJ8989401.1"/>
    <property type="molecule type" value="Genomic_DNA"/>
</dbReference>
<dbReference type="Proteomes" id="UP001161757">
    <property type="component" value="Unassembled WGS sequence"/>
</dbReference>
<dbReference type="InterPro" id="IPR012338">
    <property type="entry name" value="Beta-lactam/transpept-like"/>
</dbReference>
<evidence type="ECO:0000313" key="2">
    <source>
        <dbReference type="Proteomes" id="UP001161757"/>
    </source>
</evidence>
<dbReference type="Gene3D" id="3.40.710.10">
    <property type="entry name" value="DD-peptidase/beta-lactamase superfamily"/>
    <property type="match status" value="1"/>
</dbReference>
<evidence type="ECO:0000313" key="1">
    <source>
        <dbReference type="EMBL" id="KAJ8989401.1"/>
    </source>
</evidence>
<reference evidence="1" key="1">
    <citation type="submission" date="2023-01" db="EMBL/GenBank/DDBJ databases">
        <title>Exophiala dermititidis isolated from Cystic Fibrosis Patient.</title>
        <authorList>
            <person name="Kurbessoian T."/>
            <person name="Crocker A."/>
            <person name="Murante D."/>
            <person name="Hogan D.A."/>
            <person name="Stajich J.E."/>
        </authorList>
    </citation>
    <scope>NUCLEOTIDE SEQUENCE</scope>
    <source>
        <strain evidence="1">Ex8</strain>
    </source>
</reference>
<organism evidence="1 2">
    <name type="scientific">Exophiala dermatitidis</name>
    <name type="common">Black yeast-like fungus</name>
    <name type="synonym">Wangiella dermatitidis</name>
    <dbReference type="NCBI Taxonomy" id="5970"/>
    <lineage>
        <taxon>Eukaryota</taxon>
        <taxon>Fungi</taxon>
        <taxon>Dikarya</taxon>
        <taxon>Ascomycota</taxon>
        <taxon>Pezizomycotina</taxon>
        <taxon>Eurotiomycetes</taxon>
        <taxon>Chaetothyriomycetidae</taxon>
        <taxon>Chaetothyriales</taxon>
        <taxon>Herpotrichiellaceae</taxon>
        <taxon>Exophiala</taxon>
    </lineage>
</organism>
<gene>
    <name evidence="1" type="ORF">HRR80_006638</name>
</gene>
<proteinExistence type="predicted"/>
<comment type="caution">
    <text evidence="1">The sequence shown here is derived from an EMBL/GenBank/DDBJ whole genome shotgun (WGS) entry which is preliminary data.</text>
</comment>